<gene>
    <name evidence="7" type="ORF">AV274_1675</name>
</gene>
<evidence type="ECO:0000256" key="5">
    <source>
        <dbReference type="ARBA" id="ARBA00048462"/>
    </source>
</evidence>
<dbReference type="Pfam" id="PF00698">
    <property type="entry name" value="Acyl_transf_1"/>
    <property type="match status" value="1"/>
</dbReference>
<dbReference type="SMART" id="SM00827">
    <property type="entry name" value="PKS_AT"/>
    <property type="match status" value="1"/>
</dbReference>
<accession>A0A196SHS2</accession>
<reference evidence="7 8" key="1">
    <citation type="submission" date="2016-05" db="EMBL/GenBank/DDBJ databases">
        <title>Nuclear genome of Blastocystis sp. subtype 1 NandII.</title>
        <authorList>
            <person name="Gentekaki E."/>
            <person name="Curtis B."/>
            <person name="Stairs C."/>
            <person name="Eme L."/>
            <person name="Herman E."/>
            <person name="Klimes V."/>
            <person name="Arias M.C."/>
            <person name="Elias M."/>
            <person name="Hilliou F."/>
            <person name="Klute M."/>
            <person name="Malik S.-B."/>
            <person name="Pightling A."/>
            <person name="Rachubinski R."/>
            <person name="Salas D."/>
            <person name="Schlacht A."/>
            <person name="Suga H."/>
            <person name="Archibald J."/>
            <person name="Ball S.G."/>
            <person name="Clark G."/>
            <person name="Dacks J."/>
            <person name="Van Der Giezen M."/>
            <person name="Tsaousis A."/>
            <person name="Roger A."/>
        </authorList>
    </citation>
    <scope>NUCLEOTIDE SEQUENCE [LARGE SCALE GENOMIC DNA]</scope>
    <source>
        <strain evidence="8">ATCC 50177 / NandII</strain>
    </source>
</reference>
<evidence type="ECO:0000256" key="1">
    <source>
        <dbReference type="ARBA" id="ARBA00008217"/>
    </source>
</evidence>
<dbReference type="Gene3D" id="3.40.366.10">
    <property type="entry name" value="Malonyl-Coenzyme A Acyl Carrier Protein, domain 2"/>
    <property type="match status" value="1"/>
</dbReference>
<comment type="similarity">
    <text evidence="1">Belongs to the FabD family.</text>
</comment>
<protein>
    <recommendedName>
        <fullName evidence="2">[acyl-carrier-protein] S-malonyltransferase</fullName>
        <ecNumber evidence="2">2.3.1.39</ecNumber>
    </recommendedName>
</protein>
<dbReference type="GO" id="GO:0006633">
    <property type="term" value="P:fatty acid biosynthetic process"/>
    <property type="evidence" value="ECO:0007669"/>
    <property type="project" value="TreeGrafter"/>
</dbReference>
<sequence>MAAAKRAFCIGFTGQGSQWVGMGKTLLSQFPKAKELMEEANAVMGYSLSDIMFSGPESALRNTVNCQVGILTYSAMLLEALRSRNSIEEAPWRNPVAYCGHSVGEFVALYASNVVSFHDCAVLLKERAECIIRGCDGIDGGMSAVLFCPLPTLQRVVDSIQKEGGLCEITNINSPIQTVVSGDKPSLKELSSRLRQEGRRIAVKPLNVAYPFHASILLNESKAFDAFVQEGVRSGRISIADPAVPVISNVDGAIMRTKEEVIARMGKQMALPVQWQRCMQQAQTMGCTDFLEIGPKPVLKSLVRSIAKGMTASAICELSGGEE</sequence>
<keyword evidence="3" id="KW-0808">Transferase</keyword>
<evidence type="ECO:0000313" key="7">
    <source>
        <dbReference type="EMBL" id="OAO16590.1"/>
    </source>
</evidence>
<evidence type="ECO:0000256" key="2">
    <source>
        <dbReference type="ARBA" id="ARBA00013258"/>
    </source>
</evidence>
<dbReference type="InterPro" id="IPR014043">
    <property type="entry name" value="Acyl_transferase_dom"/>
</dbReference>
<evidence type="ECO:0000259" key="6">
    <source>
        <dbReference type="SMART" id="SM00827"/>
    </source>
</evidence>
<keyword evidence="8" id="KW-1185">Reference proteome</keyword>
<dbReference type="Proteomes" id="UP000078348">
    <property type="component" value="Unassembled WGS sequence"/>
</dbReference>
<dbReference type="InterPro" id="IPR024925">
    <property type="entry name" value="Malonyl_CoA-ACP_transAc"/>
</dbReference>
<evidence type="ECO:0000256" key="4">
    <source>
        <dbReference type="ARBA" id="ARBA00023315"/>
    </source>
</evidence>
<dbReference type="AlphaFoldDB" id="A0A196SHS2"/>
<dbReference type="InterPro" id="IPR050858">
    <property type="entry name" value="Mal-CoA-ACP_Trans/PKS_FabD"/>
</dbReference>
<organism evidence="7 8">
    <name type="scientific">Blastocystis sp. subtype 1 (strain ATCC 50177 / NandII)</name>
    <dbReference type="NCBI Taxonomy" id="478820"/>
    <lineage>
        <taxon>Eukaryota</taxon>
        <taxon>Sar</taxon>
        <taxon>Stramenopiles</taxon>
        <taxon>Bigyra</taxon>
        <taxon>Opalozoa</taxon>
        <taxon>Opalinata</taxon>
        <taxon>Blastocystidae</taxon>
        <taxon>Blastocystis</taxon>
    </lineage>
</organism>
<dbReference type="SUPFAM" id="SSF55048">
    <property type="entry name" value="Probable ACP-binding domain of malonyl-CoA ACP transacylase"/>
    <property type="match status" value="1"/>
</dbReference>
<keyword evidence="4" id="KW-0012">Acyltransferase</keyword>
<proteinExistence type="inferred from homology"/>
<dbReference type="EC" id="2.3.1.39" evidence="2"/>
<dbReference type="OrthoDB" id="541883at2759"/>
<dbReference type="SUPFAM" id="SSF52151">
    <property type="entry name" value="FabD/lysophospholipase-like"/>
    <property type="match status" value="1"/>
</dbReference>
<dbReference type="PANTHER" id="PTHR42681">
    <property type="entry name" value="MALONYL-COA-ACYL CARRIER PROTEIN TRANSACYLASE, MITOCHONDRIAL"/>
    <property type="match status" value="1"/>
</dbReference>
<dbReference type="GO" id="GO:0004314">
    <property type="term" value="F:[acyl-carrier-protein] S-malonyltransferase activity"/>
    <property type="evidence" value="ECO:0007669"/>
    <property type="project" value="UniProtKB-EC"/>
</dbReference>
<comment type="caution">
    <text evidence="7">The sequence shown here is derived from an EMBL/GenBank/DDBJ whole genome shotgun (WGS) entry which is preliminary data.</text>
</comment>
<dbReference type="PANTHER" id="PTHR42681:SF1">
    <property type="entry name" value="MALONYL-COA-ACYL CARRIER PROTEIN TRANSACYLASE, MITOCHONDRIAL"/>
    <property type="match status" value="1"/>
</dbReference>
<evidence type="ECO:0000256" key="3">
    <source>
        <dbReference type="ARBA" id="ARBA00022679"/>
    </source>
</evidence>
<dbReference type="STRING" id="478820.A0A196SHS2"/>
<dbReference type="InterPro" id="IPR016036">
    <property type="entry name" value="Malonyl_transacylase_ACP-bd"/>
</dbReference>
<name>A0A196SHS2_BLAHN</name>
<dbReference type="InterPro" id="IPR016035">
    <property type="entry name" value="Acyl_Trfase/lysoPLipase"/>
</dbReference>
<evidence type="ECO:0000313" key="8">
    <source>
        <dbReference type="Proteomes" id="UP000078348"/>
    </source>
</evidence>
<comment type="catalytic activity">
    <reaction evidence="5">
        <text>holo-[ACP] + malonyl-CoA = malonyl-[ACP] + CoA</text>
        <dbReference type="Rhea" id="RHEA:41792"/>
        <dbReference type="Rhea" id="RHEA-COMP:9623"/>
        <dbReference type="Rhea" id="RHEA-COMP:9685"/>
        <dbReference type="ChEBI" id="CHEBI:57287"/>
        <dbReference type="ChEBI" id="CHEBI:57384"/>
        <dbReference type="ChEBI" id="CHEBI:64479"/>
        <dbReference type="ChEBI" id="CHEBI:78449"/>
        <dbReference type="EC" id="2.3.1.39"/>
    </reaction>
</comment>
<feature type="domain" description="Malonyl-CoA:ACP transacylase (MAT)" evidence="6">
    <location>
        <begin position="12"/>
        <end position="322"/>
    </location>
</feature>
<dbReference type="PIRSF" id="PIRSF000446">
    <property type="entry name" value="Mct"/>
    <property type="match status" value="1"/>
</dbReference>
<dbReference type="Gene3D" id="3.30.70.250">
    <property type="entry name" value="Malonyl-CoA ACP transacylase, ACP-binding"/>
    <property type="match status" value="1"/>
</dbReference>
<dbReference type="InterPro" id="IPR001227">
    <property type="entry name" value="Ac_transferase_dom_sf"/>
</dbReference>
<dbReference type="EMBL" id="LXWW01000073">
    <property type="protein sequence ID" value="OAO16590.1"/>
    <property type="molecule type" value="Genomic_DNA"/>
</dbReference>